<protein>
    <submittedName>
        <fullName evidence="3">Non-specific serine/threonine protein kinase</fullName>
    </submittedName>
</protein>
<organism evidence="2 3">
    <name type="scientific">Haemonchus contortus</name>
    <name type="common">Barber pole worm</name>
    <dbReference type="NCBI Taxonomy" id="6289"/>
    <lineage>
        <taxon>Eukaryota</taxon>
        <taxon>Metazoa</taxon>
        <taxon>Ecdysozoa</taxon>
        <taxon>Nematoda</taxon>
        <taxon>Chromadorea</taxon>
        <taxon>Rhabditida</taxon>
        <taxon>Rhabditina</taxon>
        <taxon>Rhabditomorpha</taxon>
        <taxon>Strongyloidea</taxon>
        <taxon>Trichostrongylidae</taxon>
        <taxon>Haemonchus</taxon>
    </lineage>
</organism>
<dbReference type="AlphaFoldDB" id="A0A7I4YUS2"/>
<reference evidence="3" key="1">
    <citation type="submission" date="2020-12" db="UniProtKB">
        <authorList>
            <consortium name="WormBaseParasite"/>
        </authorList>
    </citation>
    <scope>IDENTIFICATION</scope>
    <source>
        <strain evidence="3">MHco3</strain>
    </source>
</reference>
<dbReference type="Proteomes" id="UP000025227">
    <property type="component" value="Unplaced"/>
</dbReference>
<dbReference type="OMA" id="YVHLRNH"/>
<evidence type="ECO:0000313" key="2">
    <source>
        <dbReference type="Proteomes" id="UP000025227"/>
    </source>
</evidence>
<dbReference type="WBParaSite" id="HCON_00136900-00001">
    <property type="protein sequence ID" value="HCON_00136900-00001"/>
    <property type="gene ID" value="HCON_00136900"/>
</dbReference>
<accession>A0A7I4YUS2</accession>
<name>A0A7I4YUS2_HAECO</name>
<feature type="region of interest" description="Disordered" evidence="1">
    <location>
        <begin position="1"/>
        <end position="63"/>
    </location>
</feature>
<proteinExistence type="predicted"/>
<feature type="compositionally biased region" description="Basic and acidic residues" evidence="1">
    <location>
        <begin position="13"/>
        <end position="23"/>
    </location>
</feature>
<sequence length="425" mass="48460">MEKEAELVSFSGEHAERPERWERQQSSQSADSRSPKRVLINDEEAKSELTRKTSEQRFSELSTSSNIEDMLVDSDVITFVRDVLKNEFPDGSLNFDGSQDQPVETVFRKTLKFNGKHKTVYVHLRNHVSTATGDSVVKNIGSSSQSTSYSSPTSVTSPQSDRAGDSGAHTKASSWSGPHVPTPVPSVISTNTFHRSFSTSPKRDGPYKAESQKLNEPYTETFEGPAEILERKLTRKELLDRSELLALKRIHCDQVEEDEEELDRLSRSQRRGDLRRIQILRDRLIDRYRTYEEILEMARPSKSAILAHRILLADAYLFHARIEQTSQRCQRKLYQVAVEIYRGLLNLARECLPADDSSLLTLAERISSILSESRSLQPDLIVEITSILDNAEKCLNEKPETESRRKIRRARYNLGTLGAFYYAYL</sequence>
<feature type="compositionally biased region" description="Polar residues" evidence="1">
    <location>
        <begin position="187"/>
        <end position="200"/>
    </location>
</feature>
<feature type="compositionally biased region" description="Low complexity" evidence="1">
    <location>
        <begin position="142"/>
        <end position="160"/>
    </location>
</feature>
<evidence type="ECO:0000313" key="3">
    <source>
        <dbReference type="WBParaSite" id="HCON_00136900-00001"/>
    </source>
</evidence>
<feature type="compositionally biased region" description="Basic and acidic residues" evidence="1">
    <location>
        <begin position="201"/>
        <end position="213"/>
    </location>
</feature>
<evidence type="ECO:0000256" key="1">
    <source>
        <dbReference type="SAM" id="MobiDB-lite"/>
    </source>
</evidence>
<feature type="region of interest" description="Disordered" evidence="1">
    <location>
        <begin position="135"/>
        <end position="222"/>
    </location>
</feature>
<keyword evidence="2" id="KW-1185">Reference proteome</keyword>
<dbReference type="OrthoDB" id="5837449at2759"/>
<feature type="compositionally biased region" description="Basic and acidic residues" evidence="1">
    <location>
        <begin position="39"/>
        <end position="58"/>
    </location>
</feature>